<dbReference type="PROSITE" id="PS51718">
    <property type="entry name" value="G_DYNAMIN_2"/>
    <property type="match status" value="1"/>
</dbReference>
<dbReference type="EMBL" id="KB446539">
    <property type="protein sequence ID" value="EME44626.1"/>
    <property type="molecule type" value="Genomic_DNA"/>
</dbReference>
<dbReference type="InterPro" id="IPR045063">
    <property type="entry name" value="Dynamin_N"/>
</dbReference>
<evidence type="ECO:0000256" key="2">
    <source>
        <dbReference type="ARBA" id="ARBA00023134"/>
    </source>
</evidence>
<dbReference type="InterPro" id="IPR001401">
    <property type="entry name" value="Dynamin_GTPase"/>
</dbReference>
<dbReference type="PRINTS" id="PR00195">
    <property type="entry name" value="DYNAMIN"/>
</dbReference>
<evidence type="ECO:0000313" key="7">
    <source>
        <dbReference type="Proteomes" id="UP000016933"/>
    </source>
</evidence>
<dbReference type="GO" id="GO:0005525">
    <property type="term" value="F:GTP binding"/>
    <property type="evidence" value="ECO:0007669"/>
    <property type="project" value="InterPro"/>
</dbReference>
<dbReference type="InterPro" id="IPR030381">
    <property type="entry name" value="G_DYNAMIN_dom"/>
</dbReference>
<dbReference type="GO" id="GO:0016559">
    <property type="term" value="P:peroxisome fission"/>
    <property type="evidence" value="ECO:0007669"/>
    <property type="project" value="TreeGrafter"/>
</dbReference>
<dbReference type="GO" id="GO:0005739">
    <property type="term" value="C:mitochondrion"/>
    <property type="evidence" value="ECO:0007669"/>
    <property type="project" value="TreeGrafter"/>
</dbReference>
<dbReference type="InterPro" id="IPR020850">
    <property type="entry name" value="GED_dom"/>
</dbReference>
<dbReference type="SUPFAM" id="SSF52540">
    <property type="entry name" value="P-loop containing nucleoside triphosphate hydrolases"/>
    <property type="match status" value="1"/>
</dbReference>
<dbReference type="GO" id="GO:0048312">
    <property type="term" value="P:intracellular distribution of mitochondria"/>
    <property type="evidence" value="ECO:0007669"/>
    <property type="project" value="TreeGrafter"/>
</dbReference>
<feature type="domain" description="GED" evidence="4">
    <location>
        <begin position="637"/>
        <end position="729"/>
    </location>
</feature>
<feature type="domain" description="Dynamin-type G" evidence="5">
    <location>
        <begin position="51"/>
        <end position="339"/>
    </location>
</feature>
<proteinExistence type="predicted"/>
<evidence type="ECO:0000313" key="6">
    <source>
        <dbReference type="EMBL" id="EME44626.1"/>
    </source>
</evidence>
<name>N1PMI1_DOTSN</name>
<dbReference type="HOGENOM" id="CLU_008964_7_1_1"/>
<evidence type="ECO:0008006" key="8">
    <source>
        <dbReference type="Google" id="ProtNLM"/>
    </source>
</evidence>
<accession>N1PMI1</accession>
<dbReference type="InterPro" id="IPR022812">
    <property type="entry name" value="Dynamin"/>
</dbReference>
<keyword evidence="1" id="KW-0547">Nucleotide-binding</keyword>
<sequence length="753" mass="84596">MARSKTAPADTLAEGPTSAPDTTPLEALFSDDCTALLDLVDELRAEGLDTIFELPQIVVCGDQSSGKSSVLEAITQVPFPTKENLCTRFATQIVIRRAASESIKTSIIPDADAKEAEKQRLIGFKKTISKFEDLTKLIDAATAHMGLKAPSKKDNQHAFSRHKLNIEISGPDRQALTLVDLPGWINSTTAHNTDTDKQVIREIVQDYIKQDRTIILAVISATSDLANQSILDAIKAVDPDGRRTKGIITKLDDLKAGSGLDYWLEVARNNNIALELGWHLLRNRSPEERKDSFKERNATEKAFFGARAYATLAKSAKGIEALQDELGDLVHQQIKRELPRLLRDADERYHKTIADLKQLGNQRSTPEEQKDALLSVSIDYHNIVKSAVEGNWSVHKEFFATAQADPRDNCKYLRAVVQTYQKEFALQMYQYGSTYNFVETTDATGTHSTNHRETQLNFGYGDARKRQTRITRHEAVAWVKNMHMKSKGRDLPGAFNSSLVSALFHEQTALWEEMAQDHIFNVSQACCKLIDVALKHVASPILAKNIYEHLKVDLEKQFAKAHRELRNLIQDKNEPVAIYAPDYAEAVQKRLDHKINNKLKAAELRANGIDPRQAPNAAYSVFQEQSIANMDSDTASAQKALDYMLALYQSKVTTFVENVTQQVIERNLIKHLADDTFSPKMVQVMKDDAVAELTVEPKRITKKRAELEHYKGILQKSKEAIERIVNPQKRRAEEMSGFDDIVIPDAKRPVFGK</sequence>
<feature type="region of interest" description="Disordered" evidence="3">
    <location>
        <begin position="1"/>
        <end position="24"/>
    </location>
</feature>
<organism evidence="6 7">
    <name type="scientific">Dothistroma septosporum (strain NZE10 / CBS 128990)</name>
    <name type="common">Red band needle blight fungus</name>
    <name type="synonym">Mycosphaerella pini</name>
    <dbReference type="NCBI Taxonomy" id="675120"/>
    <lineage>
        <taxon>Eukaryota</taxon>
        <taxon>Fungi</taxon>
        <taxon>Dikarya</taxon>
        <taxon>Ascomycota</taxon>
        <taxon>Pezizomycotina</taxon>
        <taxon>Dothideomycetes</taxon>
        <taxon>Dothideomycetidae</taxon>
        <taxon>Mycosphaerellales</taxon>
        <taxon>Mycosphaerellaceae</taxon>
        <taxon>Dothistroma</taxon>
    </lineage>
</organism>
<dbReference type="AlphaFoldDB" id="N1PMI1"/>
<dbReference type="Proteomes" id="UP000016933">
    <property type="component" value="Unassembled WGS sequence"/>
</dbReference>
<evidence type="ECO:0000256" key="1">
    <source>
        <dbReference type="ARBA" id="ARBA00022741"/>
    </source>
</evidence>
<dbReference type="GO" id="GO:0005874">
    <property type="term" value="C:microtubule"/>
    <property type="evidence" value="ECO:0007669"/>
    <property type="project" value="TreeGrafter"/>
</dbReference>
<dbReference type="OrthoDB" id="415706at2759"/>
<dbReference type="PANTHER" id="PTHR11566">
    <property type="entry name" value="DYNAMIN"/>
    <property type="match status" value="1"/>
</dbReference>
<reference evidence="6 7" key="2">
    <citation type="journal article" date="2012" name="PLoS Pathog.">
        <title>Diverse lifestyles and strategies of plant pathogenesis encoded in the genomes of eighteen Dothideomycetes fungi.</title>
        <authorList>
            <person name="Ohm R.A."/>
            <person name="Feau N."/>
            <person name="Henrissat B."/>
            <person name="Schoch C.L."/>
            <person name="Horwitz B.A."/>
            <person name="Barry K.W."/>
            <person name="Condon B.J."/>
            <person name="Copeland A.C."/>
            <person name="Dhillon B."/>
            <person name="Glaser F."/>
            <person name="Hesse C.N."/>
            <person name="Kosti I."/>
            <person name="LaButti K."/>
            <person name="Lindquist E.A."/>
            <person name="Lucas S."/>
            <person name="Salamov A.A."/>
            <person name="Bradshaw R.E."/>
            <person name="Ciuffetti L."/>
            <person name="Hamelin R.C."/>
            <person name="Kema G.H.J."/>
            <person name="Lawrence C."/>
            <person name="Scott J.A."/>
            <person name="Spatafora J.W."/>
            <person name="Turgeon B.G."/>
            <person name="de Wit P.J.G.M."/>
            <person name="Zhong S."/>
            <person name="Goodwin S.B."/>
            <person name="Grigoriev I.V."/>
        </authorList>
    </citation>
    <scope>NUCLEOTIDE SEQUENCE [LARGE SCALE GENOMIC DNA]</scope>
    <source>
        <strain evidence="7">NZE10 / CBS 128990</strain>
    </source>
</reference>
<dbReference type="PROSITE" id="PS51388">
    <property type="entry name" value="GED"/>
    <property type="match status" value="1"/>
</dbReference>
<evidence type="ECO:0000256" key="3">
    <source>
        <dbReference type="SAM" id="MobiDB-lite"/>
    </source>
</evidence>
<dbReference type="Pfam" id="PF00350">
    <property type="entry name" value="Dynamin_N"/>
    <property type="match status" value="1"/>
</dbReference>
<reference evidence="7" key="1">
    <citation type="journal article" date="2012" name="PLoS Genet.">
        <title>The genomes of the fungal plant pathogens Cladosporium fulvum and Dothistroma septosporum reveal adaptation to different hosts and lifestyles but also signatures of common ancestry.</title>
        <authorList>
            <person name="de Wit P.J.G.M."/>
            <person name="van der Burgt A."/>
            <person name="Oekmen B."/>
            <person name="Stergiopoulos I."/>
            <person name="Abd-Elsalam K.A."/>
            <person name="Aerts A.L."/>
            <person name="Bahkali A.H."/>
            <person name="Beenen H.G."/>
            <person name="Chettri P."/>
            <person name="Cox M.P."/>
            <person name="Datema E."/>
            <person name="de Vries R.P."/>
            <person name="Dhillon B."/>
            <person name="Ganley A.R."/>
            <person name="Griffiths S.A."/>
            <person name="Guo Y."/>
            <person name="Hamelin R.C."/>
            <person name="Henrissat B."/>
            <person name="Kabir M.S."/>
            <person name="Jashni M.K."/>
            <person name="Kema G."/>
            <person name="Klaubauf S."/>
            <person name="Lapidus A."/>
            <person name="Levasseur A."/>
            <person name="Lindquist E."/>
            <person name="Mehrabi R."/>
            <person name="Ohm R.A."/>
            <person name="Owen T.J."/>
            <person name="Salamov A."/>
            <person name="Schwelm A."/>
            <person name="Schijlen E."/>
            <person name="Sun H."/>
            <person name="van den Burg H.A."/>
            <person name="van Ham R.C.H.J."/>
            <person name="Zhang S."/>
            <person name="Goodwin S.B."/>
            <person name="Grigoriev I.V."/>
            <person name="Collemare J."/>
            <person name="Bradshaw R.E."/>
        </authorList>
    </citation>
    <scope>NUCLEOTIDE SEQUENCE [LARGE SCALE GENOMIC DNA]</scope>
    <source>
        <strain evidence="7">NZE10 / CBS 128990</strain>
    </source>
</reference>
<dbReference type="SMART" id="SM00053">
    <property type="entry name" value="DYNc"/>
    <property type="match status" value="1"/>
</dbReference>
<protein>
    <recommendedName>
        <fullName evidence="8">GED domain-containing protein</fullName>
    </recommendedName>
</protein>
<keyword evidence="7" id="KW-1185">Reference proteome</keyword>
<dbReference type="CDD" id="cd08771">
    <property type="entry name" value="DLP_1"/>
    <property type="match status" value="1"/>
</dbReference>
<dbReference type="GO" id="GO:0016020">
    <property type="term" value="C:membrane"/>
    <property type="evidence" value="ECO:0007669"/>
    <property type="project" value="TreeGrafter"/>
</dbReference>
<dbReference type="Gene3D" id="1.20.120.1240">
    <property type="entry name" value="Dynamin, middle domain"/>
    <property type="match status" value="1"/>
</dbReference>
<dbReference type="PANTHER" id="PTHR11566:SF66">
    <property type="entry name" value="INTERFERON-INDUCED GTP-BINDING PROTEIN MX"/>
    <property type="match status" value="1"/>
</dbReference>
<dbReference type="FunFam" id="3.40.50.300:FF:001425">
    <property type="entry name" value="Dynamin GTPase, putative"/>
    <property type="match status" value="1"/>
</dbReference>
<dbReference type="GO" id="GO:0006897">
    <property type="term" value="P:endocytosis"/>
    <property type="evidence" value="ECO:0007669"/>
    <property type="project" value="TreeGrafter"/>
</dbReference>
<dbReference type="GO" id="GO:0003924">
    <property type="term" value="F:GTPase activity"/>
    <property type="evidence" value="ECO:0007669"/>
    <property type="project" value="InterPro"/>
</dbReference>
<dbReference type="Pfam" id="PF01031">
    <property type="entry name" value="Dynamin_M"/>
    <property type="match status" value="1"/>
</dbReference>
<evidence type="ECO:0000259" key="5">
    <source>
        <dbReference type="PROSITE" id="PS51718"/>
    </source>
</evidence>
<dbReference type="eggNOG" id="KOG0446">
    <property type="taxonomic scope" value="Eukaryota"/>
</dbReference>
<keyword evidence="2" id="KW-0342">GTP-binding</keyword>
<dbReference type="GO" id="GO:0008017">
    <property type="term" value="F:microtubule binding"/>
    <property type="evidence" value="ECO:0007669"/>
    <property type="project" value="TreeGrafter"/>
</dbReference>
<dbReference type="STRING" id="675120.N1PMI1"/>
<dbReference type="Gene3D" id="3.40.50.300">
    <property type="entry name" value="P-loop containing nucleotide triphosphate hydrolases"/>
    <property type="match status" value="1"/>
</dbReference>
<dbReference type="InterPro" id="IPR000375">
    <property type="entry name" value="Dynamin_stalk"/>
</dbReference>
<gene>
    <name evidence="6" type="ORF">DOTSEDRAFT_152584</name>
</gene>
<dbReference type="InterPro" id="IPR027417">
    <property type="entry name" value="P-loop_NTPase"/>
</dbReference>
<dbReference type="OMA" id="NECITAK"/>
<dbReference type="GO" id="GO:0000266">
    <property type="term" value="P:mitochondrial fission"/>
    <property type="evidence" value="ECO:0007669"/>
    <property type="project" value="TreeGrafter"/>
</dbReference>
<evidence type="ECO:0000259" key="4">
    <source>
        <dbReference type="PROSITE" id="PS51388"/>
    </source>
</evidence>